<accession>A0A437Q7S7</accession>
<keyword evidence="1" id="KW-0812">Transmembrane</keyword>
<organism evidence="2 3">
    <name type="scientific">Neptunomonas marina</name>
    <dbReference type="NCBI Taxonomy" id="1815562"/>
    <lineage>
        <taxon>Bacteria</taxon>
        <taxon>Pseudomonadati</taxon>
        <taxon>Pseudomonadota</taxon>
        <taxon>Gammaproteobacteria</taxon>
        <taxon>Oceanospirillales</taxon>
        <taxon>Oceanospirillaceae</taxon>
        <taxon>Neptunomonas</taxon>
    </lineage>
</organism>
<dbReference type="AlphaFoldDB" id="A0A437Q7S7"/>
<keyword evidence="1" id="KW-0472">Membrane</keyword>
<dbReference type="Pfam" id="PF05751">
    <property type="entry name" value="FixH"/>
    <property type="match status" value="1"/>
</dbReference>
<gene>
    <name evidence="2" type="ORF">EOE65_09790</name>
</gene>
<evidence type="ECO:0008006" key="4">
    <source>
        <dbReference type="Google" id="ProtNLM"/>
    </source>
</evidence>
<feature type="transmembrane region" description="Helical" evidence="1">
    <location>
        <begin position="20"/>
        <end position="42"/>
    </location>
</feature>
<reference evidence="2 3" key="1">
    <citation type="submission" date="2019-01" db="EMBL/GenBank/DDBJ databases">
        <authorList>
            <person name="Chen W.-M."/>
        </authorList>
    </citation>
    <scope>NUCLEOTIDE SEQUENCE [LARGE SCALE GENOMIC DNA]</scope>
    <source>
        <strain evidence="2 3">HPM-16</strain>
    </source>
</reference>
<sequence>MNNEKDLDAIEAAKPWYKQPWLWFILTPLIAVFIYGTSFLYLSIVTMDGVVKEDYFRKVRSYEINDAPNQKALALQMRADLKLDSTTGDIQMQLKGNLDTLPKELTLDIVHPTHQQYDQSITLRALGSAGIYSGSLQNTLKGKRYLYLAPAAEDWSLRAEVLPPYEQKLVKMAPQEQ</sequence>
<dbReference type="Proteomes" id="UP000282818">
    <property type="component" value="Unassembled WGS sequence"/>
</dbReference>
<evidence type="ECO:0000256" key="1">
    <source>
        <dbReference type="SAM" id="Phobius"/>
    </source>
</evidence>
<dbReference type="EMBL" id="SACQ01000004">
    <property type="protein sequence ID" value="RVU30602.1"/>
    <property type="molecule type" value="Genomic_DNA"/>
</dbReference>
<evidence type="ECO:0000313" key="2">
    <source>
        <dbReference type="EMBL" id="RVU30602.1"/>
    </source>
</evidence>
<comment type="caution">
    <text evidence="2">The sequence shown here is derived from an EMBL/GenBank/DDBJ whole genome shotgun (WGS) entry which is preliminary data.</text>
</comment>
<proteinExistence type="predicted"/>
<evidence type="ECO:0000313" key="3">
    <source>
        <dbReference type="Proteomes" id="UP000282818"/>
    </source>
</evidence>
<keyword evidence="1" id="KW-1133">Transmembrane helix</keyword>
<name>A0A437Q7S7_9GAMM</name>
<protein>
    <recommendedName>
        <fullName evidence="4">Nitrogen fixation protein FixH</fullName>
    </recommendedName>
</protein>
<dbReference type="InterPro" id="IPR008620">
    <property type="entry name" value="FixH"/>
</dbReference>
<dbReference type="RefSeq" id="WP_127694137.1">
    <property type="nucleotide sequence ID" value="NZ_SACQ01000004.1"/>
</dbReference>
<keyword evidence="3" id="KW-1185">Reference proteome</keyword>